<evidence type="ECO:0000313" key="3">
    <source>
        <dbReference type="Proteomes" id="UP000218327"/>
    </source>
</evidence>
<organism evidence="2 3">
    <name type="scientific">SAR86 cluster bacterium</name>
    <dbReference type="NCBI Taxonomy" id="2030880"/>
    <lineage>
        <taxon>Bacteria</taxon>
        <taxon>Pseudomonadati</taxon>
        <taxon>Pseudomonadota</taxon>
        <taxon>Gammaproteobacteria</taxon>
        <taxon>SAR86 cluster</taxon>
    </lineage>
</organism>
<proteinExistence type="predicted"/>
<dbReference type="AlphaFoldDB" id="A0A2A5ACK8"/>
<evidence type="ECO:0000259" key="1">
    <source>
        <dbReference type="Pfam" id="PF04773"/>
    </source>
</evidence>
<dbReference type="Proteomes" id="UP000218327">
    <property type="component" value="Unassembled WGS sequence"/>
</dbReference>
<feature type="domain" description="FecR protein" evidence="1">
    <location>
        <begin position="2"/>
        <end position="89"/>
    </location>
</feature>
<dbReference type="Pfam" id="PF04773">
    <property type="entry name" value="FecR"/>
    <property type="match status" value="1"/>
</dbReference>
<dbReference type="InterPro" id="IPR006860">
    <property type="entry name" value="FecR"/>
</dbReference>
<comment type="caution">
    <text evidence="2">The sequence shown here is derived from an EMBL/GenBank/DDBJ whole genome shotgun (WGS) entry which is preliminary data.</text>
</comment>
<sequence>MVQLRFVDSGLVSLCSDSELKIVQYQYQGANSGRVELYLVKGKLRTITGYIQGEAYHLMVSGVQITNRGTDYEVAIVDDELAYFGVYDGGITITNALGAVNLGTGADYDFARLRRGFAPAGMLLQPPGLGRTPMLNVNTGATTSC</sequence>
<gene>
    <name evidence="2" type="ORF">COA96_18240</name>
</gene>
<dbReference type="EMBL" id="NVVJ01000114">
    <property type="protein sequence ID" value="PCJ16810.1"/>
    <property type="molecule type" value="Genomic_DNA"/>
</dbReference>
<reference evidence="3" key="1">
    <citation type="submission" date="2017-08" db="EMBL/GenBank/DDBJ databases">
        <title>A dynamic microbial community with high functional redundancy inhabits the cold, oxic subseafloor aquifer.</title>
        <authorList>
            <person name="Tully B.J."/>
            <person name="Wheat C.G."/>
            <person name="Glazer B.T."/>
            <person name="Huber J.A."/>
        </authorList>
    </citation>
    <scope>NUCLEOTIDE SEQUENCE [LARGE SCALE GENOMIC DNA]</scope>
</reference>
<accession>A0A2A5ACK8</accession>
<name>A0A2A5ACK8_9GAMM</name>
<protein>
    <recommendedName>
        <fullName evidence="1">FecR protein domain-containing protein</fullName>
    </recommendedName>
</protein>
<evidence type="ECO:0000313" key="2">
    <source>
        <dbReference type="EMBL" id="PCJ16810.1"/>
    </source>
</evidence>